<sequence length="80" mass="9303">MGMGLELNTMIVTKGNELRKEENLFELKKAGYRLYPMHIPTEVRKTKDAESSGYATIEKLEWEQETTTIFYRLISLNSTN</sequence>
<dbReference type="InterPro" id="IPR015947">
    <property type="entry name" value="PUA-like_sf"/>
</dbReference>
<proteinExistence type="predicted"/>
<dbReference type="Proteomes" id="UP001597506">
    <property type="component" value="Unassembled WGS sequence"/>
</dbReference>
<dbReference type="Gene3D" id="2.40.240.20">
    <property type="entry name" value="Hypothetical PUA domain-like, domain 1"/>
    <property type="match status" value="1"/>
</dbReference>
<gene>
    <name evidence="1" type="ORF">ACFSUL_13045</name>
</gene>
<reference evidence="2" key="1">
    <citation type="journal article" date="2019" name="Int. J. Syst. Evol. Microbiol.">
        <title>The Global Catalogue of Microorganisms (GCM) 10K type strain sequencing project: providing services to taxonomists for standard genome sequencing and annotation.</title>
        <authorList>
            <consortium name="The Broad Institute Genomics Platform"/>
            <consortium name="The Broad Institute Genome Sequencing Center for Infectious Disease"/>
            <person name="Wu L."/>
            <person name="Ma J."/>
        </authorList>
    </citation>
    <scope>NUCLEOTIDE SEQUENCE [LARGE SCALE GENOMIC DNA]</scope>
    <source>
        <strain evidence="2">KCTC 3913</strain>
    </source>
</reference>
<dbReference type="EMBL" id="JBHUMF010000030">
    <property type="protein sequence ID" value="MFD2681674.1"/>
    <property type="molecule type" value="Genomic_DNA"/>
</dbReference>
<evidence type="ECO:0000313" key="1">
    <source>
        <dbReference type="EMBL" id="MFD2681674.1"/>
    </source>
</evidence>
<protein>
    <submittedName>
        <fullName evidence="1">DUF2584 domain-containing protein</fullName>
    </submittedName>
</protein>
<dbReference type="SUPFAM" id="SSF88697">
    <property type="entry name" value="PUA domain-like"/>
    <property type="match status" value="1"/>
</dbReference>
<evidence type="ECO:0000313" key="2">
    <source>
        <dbReference type="Proteomes" id="UP001597506"/>
    </source>
</evidence>
<organism evidence="1 2">
    <name type="scientific">Bacillus seohaeanensis</name>
    <dbReference type="NCBI Taxonomy" id="284580"/>
    <lineage>
        <taxon>Bacteria</taxon>
        <taxon>Bacillati</taxon>
        <taxon>Bacillota</taxon>
        <taxon>Bacilli</taxon>
        <taxon>Bacillales</taxon>
        <taxon>Bacillaceae</taxon>
        <taxon>Bacillus</taxon>
    </lineage>
</organism>
<dbReference type="Pfam" id="PF10763">
    <property type="entry name" value="DUF2584"/>
    <property type="match status" value="1"/>
</dbReference>
<accession>A0ABW5RTA2</accession>
<name>A0ABW5RTA2_9BACI</name>
<dbReference type="InterPro" id="IPR019699">
    <property type="entry name" value="DUF2584"/>
</dbReference>
<comment type="caution">
    <text evidence="1">The sequence shown here is derived from an EMBL/GenBank/DDBJ whole genome shotgun (WGS) entry which is preliminary data.</text>
</comment>
<keyword evidence="2" id="KW-1185">Reference proteome</keyword>
<dbReference type="RefSeq" id="WP_071410975.1">
    <property type="nucleotide sequence ID" value="NZ_JBHUMF010000030.1"/>
</dbReference>